<protein>
    <recommendedName>
        <fullName evidence="7">Glutamyl-Q tRNA(Asp) synthetase</fullName>
        <shortName evidence="7">Glu-Q-RSs</shortName>
        <ecNumber evidence="7">6.1.1.-</ecNumber>
    </recommendedName>
</protein>
<keyword evidence="8" id="KW-0648">Protein biosynthesis</keyword>
<feature type="binding site" evidence="7">
    <location>
        <position position="119"/>
    </location>
    <ligand>
        <name>Zn(2+)</name>
        <dbReference type="ChEBI" id="CHEBI:29105"/>
    </ligand>
</feature>
<evidence type="ECO:0000256" key="6">
    <source>
        <dbReference type="ARBA" id="ARBA00023146"/>
    </source>
</evidence>
<gene>
    <name evidence="7" type="primary">gluQ</name>
    <name evidence="10" type="ORF">N482_08480</name>
</gene>
<proteinExistence type="inferred from homology"/>
<feature type="binding site" evidence="7">
    <location>
        <begin position="27"/>
        <end position="31"/>
    </location>
    <ligand>
        <name>L-glutamate</name>
        <dbReference type="ChEBI" id="CHEBI:29985"/>
    </ligand>
</feature>
<dbReference type="PATRIC" id="fig|1365253.3.peg.1951"/>
<comment type="function">
    <text evidence="7">Catalyzes the tRNA-independent activation of glutamate in presence of ATP and the subsequent transfer of glutamate onto a tRNA(Asp). Glutamate is transferred on the 2-amino-5-(4,5-dihydroxy-2-cyclopenten-1-yl) moiety of the queuosine in the wobble position of the QUC anticodon.</text>
</comment>
<dbReference type="GO" id="GO:0004818">
    <property type="term" value="F:glutamate-tRNA ligase activity"/>
    <property type="evidence" value="ECO:0007669"/>
    <property type="project" value="TreeGrafter"/>
</dbReference>
<dbReference type="AlphaFoldDB" id="A0A162ADR2"/>
<evidence type="ECO:0000259" key="9">
    <source>
        <dbReference type="Pfam" id="PF00749"/>
    </source>
</evidence>
<dbReference type="GO" id="GO:0006424">
    <property type="term" value="P:glutamyl-tRNA aminoacylation"/>
    <property type="evidence" value="ECO:0007669"/>
    <property type="project" value="InterPro"/>
</dbReference>
<evidence type="ECO:0000313" key="11">
    <source>
        <dbReference type="Proteomes" id="UP000076587"/>
    </source>
</evidence>
<feature type="binding site" evidence="7">
    <location>
        <position position="137"/>
    </location>
    <ligand>
        <name>Zn(2+)</name>
        <dbReference type="ChEBI" id="CHEBI:29105"/>
    </ligand>
</feature>
<evidence type="ECO:0000256" key="1">
    <source>
        <dbReference type="ARBA" id="ARBA00022598"/>
    </source>
</evidence>
<feature type="binding site" evidence="7">
    <location>
        <position position="63"/>
    </location>
    <ligand>
        <name>L-glutamate</name>
        <dbReference type="ChEBI" id="CHEBI:29985"/>
    </ligand>
</feature>
<dbReference type="Pfam" id="PF00749">
    <property type="entry name" value="tRNA-synt_1c"/>
    <property type="match status" value="1"/>
</dbReference>
<dbReference type="PANTHER" id="PTHR43311">
    <property type="entry name" value="GLUTAMATE--TRNA LIGASE"/>
    <property type="match status" value="1"/>
</dbReference>
<organism evidence="10 11">
    <name type="scientific">Pseudoalteromonas luteoviolacea NCIMB 1942</name>
    <dbReference type="NCBI Taxonomy" id="1365253"/>
    <lineage>
        <taxon>Bacteria</taxon>
        <taxon>Pseudomonadati</taxon>
        <taxon>Pseudomonadota</taxon>
        <taxon>Gammaproteobacteria</taxon>
        <taxon>Alteromonadales</taxon>
        <taxon>Pseudoalteromonadaceae</taxon>
        <taxon>Pseudoalteromonas</taxon>
    </lineage>
</organism>
<dbReference type="Gene3D" id="3.40.50.620">
    <property type="entry name" value="HUPs"/>
    <property type="match status" value="1"/>
</dbReference>
<evidence type="ECO:0000256" key="4">
    <source>
        <dbReference type="ARBA" id="ARBA00022833"/>
    </source>
</evidence>
<reference evidence="10 11" key="1">
    <citation type="submission" date="2013-07" db="EMBL/GenBank/DDBJ databases">
        <title>Comparative Genomic and Metabolomic Analysis of Twelve Strains of Pseudoalteromonas luteoviolacea.</title>
        <authorList>
            <person name="Vynne N.G."/>
            <person name="Mansson M."/>
            <person name="Gram L."/>
        </authorList>
    </citation>
    <scope>NUCLEOTIDE SEQUENCE [LARGE SCALE GENOMIC DNA]</scope>
    <source>
        <strain evidence="10 11">NCIMB 1942</strain>
    </source>
</reference>
<dbReference type="GO" id="GO:0008270">
    <property type="term" value="F:zinc ion binding"/>
    <property type="evidence" value="ECO:0007669"/>
    <property type="project" value="UniProtKB-UniRule"/>
</dbReference>
<evidence type="ECO:0000256" key="5">
    <source>
        <dbReference type="ARBA" id="ARBA00022840"/>
    </source>
</evidence>
<feature type="short sequence motif" description="'KMSKS' region" evidence="7">
    <location>
        <begin position="246"/>
        <end position="250"/>
    </location>
</feature>
<dbReference type="GO" id="GO:0005524">
    <property type="term" value="F:ATP binding"/>
    <property type="evidence" value="ECO:0007669"/>
    <property type="project" value="UniProtKB-KW"/>
</dbReference>
<dbReference type="FunFam" id="3.40.50.620:FF:000093">
    <property type="entry name" value="Glutamyl-Q tRNA(Asp) synthetase"/>
    <property type="match status" value="1"/>
</dbReference>
<dbReference type="GO" id="GO:0006400">
    <property type="term" value="P:tRNA modification"/>
    <property type="evidence" value="ECO:0007669"/>
    <property type="project" value="InterPro"/>
</dbReference>
<keyword evidence="5 7" id="KW-0067">ATP-binding</keyword>
<dbReference type="EC" id="6.1.1.-" evidence="7"/>
<dbReference type="InterPro" id="IPR049940">
    <property type="entry name" value="GluQ/Sye"/>
</dbReference>
<name>A0A162ADR2_9GAMM</name>
<evidence type="ECO:0000256" key="7">
    <source>
        <dbReference type="HAMAP-Rule" id="MF_01428"/>
    </source>
</evidence>
<feature type="binding site" evidence="7">
    <location>
        <position position="249"/>
    </location>
    <ligand>
        <name>ATP</name>
        <dbReference type="ChEBI" id="CHEBI:30616"/>
    </ligand>
</feature>
<dbReference type="Proteomes" id="UP000076587">
    <property type="component" value="Unassembled WGS sequence"/>
</dbReference>
<keyword evidence="4 7" id="KW-0862">Zinc</keyword>
<evidence type="ECO:0000256" key="8">
    <source>
        <dbReference type="RuleBase" id="RU363037"/>
    </source>
</evidence>
<sequence>MHRSQDRLPEHKQSHALGSSLTTYRGRFAPSPSGPLHFGSLVAALASYLDAKANQGQWLVRMEDIDTPRVISGAADAILTTLDSYGLHWDGEVVYQSQRHNLYQDILASLIGKQHVYACTCTRKQIKARGGSYDNHCRVANHQFDSNALRLKQNYPIFEFQDDLQGQVHIPKDIACEDYIVKRRDGLFAYQLVVVVDDHQQGITHVVRGADLLEPTARQLSLFKQLNYTAPHFMHVPLAVATAGFKLSKQNHAPAIDNNKPLPALVAALKFLGFNLSHVHFDNVGTLLEWAVSQYHISLLPNNKEIQVIQQDSEHYEFTPL</sequence>
<evidence type="ECO:0000256" key="2">
    <source>
        <dbReference type="ARBA" id="ARBA00022723"/>
    </source>
</evidence>
<accession>A0A162ADR2</accession>
<keyword evidence="6 7" id="KW-0030">Aminoacyl-tRNA synthetase</keyword>
<dbReference type="NCBIfam" id="NF004314">
    <property type="entry name" value="PRK05710.1-3"/>
    <property type="match status" value="1"/>
</dbReference>
<keyword evidence="2 7" id="KW-0479">Metal-binding</keyword>
<feature type="binding site" evidence="7">
    <location>
        <position position="208"/>
    </location>
    <ligand>
        <name>L-glutamate</name>
        <dbReference type="ChEBI" id="CHEBI:29985"/>
    </ligand>
</feature>
<comment type="cofactor">
    <cofactor evidence="7">
        <name>Zn(2+)</name>
        <dbReference type="ChEBI" id="CHEBI:29105"/>
    </cofactor>
    <text evidence="7">Binds 1 zinc ion per subunit.</text>
</comment>
<dbReference type="InterPro" id="IPR000924">
    <property type="entry name" value="Glu/Gln-tRNA-synth"/>
</dbReference>
<dbReference type="InterPro" id="IPR020058">
    <property type="entry name" value="Glu/Gln-tRNA-synth_Ib_cat-dom"/>
</dbReference>
<evidence type="ECO:0000256" key="3">
    <source>
        <dbReference type="ARBA" id="ARBA00022741"/>
    </source>
</evidence>
<feature type="short sequence motif" description="'HIGH' region" evidence="7">
    <location>
        <begin position="30"/>
        <end position="40"/>
    </location>
</feature>
<feature type="binding site" evidence="7">
    <location>
        <position position="133"/>
    </location>
    <ligand>
        <name>Zn(2+)</name>
        <dbReference type="ChEBI" id="CHEBI:29105"/>
    </ligand>
</feature>
<dbReference type="OrthoDB" id="9807503at2"/>
<evidence type="ECO:0000313" key="10">
    <source>
        <dbReference type="EMBL" id="KZN48113.1"/>
    </source>
</evidence>
<dbReference type="InterPro" id="IPR014729">
    <property type="entry name" value="Rossmann-like_a/b/a_fold"/>
</dbReference>
<dbReference type="RefSeq" id="WP_081227847.1">
    <property type="nucleotide sequence ID" value="NZ_AUXT01000148.1"/>
</dbReference>
<dbReference type="NCBIfam" id="TIGR03838">
    <property type="entry name" value="queuosine_YadB"/>
    <property type="match status" value="1"/>
</dbReference>
<feature type="binding site" evidence="7">
    <location>
        <position position="121"/>
    </location>
    <ligand>
        <name>Zn(2+)</name>
        <dbReference type="ChEBI" id="CHEBI:29105"/>
    </ligand>
</feature>
<dbReference type="GO" id="GO:0005829">
    <property type="term" value="C:cytosol"/>
    <property type="evidence" value="ECO:0007669"/>
    <property type="project" value="TreeGrafter"/>
</dbReference>
<dbReference type="EMBL" id="AUXT01000148">
    <property type="protein sequence ID" value="KZN48113.1"/>
    <property type="molecule type" value="Genomic_DNA"/>
</dbReference>
<feature type="binding site" evidence="7">
    <location>
        <position position="190"/>
    </location>
    <ligand>
        <name>L-glutamate</name>
        <dbReference type="ChEBI" id="CHEBI:29985"/>
    </ligand>
</feature>
<dbReference type="Gene3D" id="3.90.800.10">
    <property type="entry name" value="Glutamyl-tRNA Synthetase, Domain 3"/>
    <property type="match status" value="1"/>
</dbReference>
<keyword evidence="1 7" id="KW-0436">Ligase</keyword>
<keyword evidence="3 7" id="KW-0547">Nucleotide-binding</keyword>
<dbReference type="PANTHER" id="PTHR43311:SF1">
    <property type="entry name" value="GLUTAMYL-Q TRNA(ASP) SYNTHETASE"/>
    <property type="match status" value="1"/>
</dbReference>
<dbReference type="InterPro" id="IPR022380">
    <property type="entry name" value="Glu-Q_tRNA(Asp)_Synthase"/>
</dbReference>
<feature type="domain" description="Glutamyl/glutaminyl-tRNA synthetase class Ib catalytic" evidence="9">
    <location>
        <begin position="25"/>
        <end position="255"/>
    </location>
</feature>
<comment type="similarity">
    <text evidence="7">Belongs to the class-I aminoacyl-tRNA synthetase family. GluQ subfamily.</text>
</comment>
<dbReference type="PRINTS" id="PR00987">
    <property type="entry name" value="TRNASYNTHGLU"/>
</dbReference>
<dbReference type="HAMAP" id="MF_01428">
    <property type="entry name" value="Glu_Q_tRNA_synth"/>
    <property type="match status" value="1"/>
</dbReference>
<comment type="caution">
    <text evidence="10">The sequence shown here is derived from an EMBL/GenBank/DDBJ whole genome shotgun (WGS) entry which is preliminary data.</text>
</comment>
<dbReference type="SUPFAM" id="SSF52374">
    <property type="entry name" value="Nucleotidylyl transferase"/>
    <property type="match status" value="1"/>
</dbReference>